<keyword evidence="2" id="KW-1185">Reference proteome</keyword>
<reference evidence="1 2" key="1">
    <citation type="journal article" date="2023" name="Sci. Data">
        <title>Genome assembly of the Korean intertidal mud-creeper Batillaria attramentaria.</title>
        <authorList>
            <person name="Patra A.K."/>
            <person name="Ho P.T."/>
            <person name="Jun S."/>
            <person name="Lee S.J."/>
            <person name="Kim Y."/>
            <person name="Won Y.J."/>
        </authorList>
    </citation>
    <scope>NUCLEOTIDE SEQUENCE [LARGE SCALE GENOMIC DNA]</scope>
    <source>
        <strain evidence="1">Wonlab-2016</strain>
    </source>
</reference>
<gene>
    <name evidence="1" type="ORF">BaRGS_00006965</name>
</gene>
<name>A0ABD0LS93_9CAEN</name>
<protein>
    <submittedName>
        <fullName evidence="1">Uncharacterized protein</fullName>
    </submittedName>
</protein>
<proteinExistence type="predicted"/>
<comment type="caution">
    <text evidence="1">The sequence shown here is derived from an EMBL/GenBank/DDBJ whole genome shotgun (WGS) entry which is preliminary data.</text>
</comment>
<sequence length="163" mass="17945">VKRGVTILVVPVCKHIHAGCPPSLGRTPVSDTGHCPSPRRLPVIHFLSGLAYRLALPSFYNIVRQSQTGSRILFARHITAALSSRRGKKASHFSRYQMTPRDVTAEPRTGLVCQQSYRDPPGLKHSTGLLRGSAFRPNCPQRNATVGRTTQSTILIRPPNPTF</sequence>
<accession>A0ABD0LS93</accession>
<feature type="non-terminal residue" evidence="1">
    <location>
        <position position="1"/>
    </location>
</feature>
<dbReference type="AlphaFoldDB" id="A0ABD0LS93"/>
<dbReference type="Proteomes" id="UP001519460">
    <property type="component" value="Unassembled WGS sequence"/>
</dbReference>
<evidence type="ECO:0000313" key="2">
    <source>
        <dbReference type="Proteomes" id="UP001519460"/>
    </source>
</evidence>
<organism evidence="1 2">
    <name type="scientific">Batillaria attramentaria</name>
    <dbReference type="NCBI Taxonomy" id="370345"/>
    <lineage>
        <taxon>Eukaryota</taxon>
        <taxon>Metazoa</taxon>
        <taxon>Spiralia</taxon>
        <taxon>Lophotrochozoa</taxon>
        <taxon>Mollusca</taxon>
        <taxon>Gastropoda</taxon>
        <taxon>Caenogastropoda</taxon>
        <taxon>Sorbeoconcha</taxon>
        <taxon>Cerithioidea</taxon>
        <taxon>Batillariidae</taxon>
        <taxon>Batillaria</taxon>
    </lineage>
</organism>
<dbReference type="EMBL" id="JACVVK020000029">
    <property type="protein sequence ID" value="KAK7501879.1"/>
    <property type="molecule type" value="Genomic_DNA"/>
</dbReference>
<evidence type="ECO:0000313" key="1">
    <source>
        <dbReference type="EMBL" id="KAK7501879.1"/>
    </source>
</evidence>